<dbReference type="SUPFAM" id="SSF46689">
    <property type="entry name" value="Homeodomain-like"/>
    <property type="match status" value="2"/>
</dbReference>
<dbReference type="SMART" id="SM00674">
    <property type="entry name" value="CENPB"/>
    <property type="match status" value="1"/>
</dbReference>
<dbReference type="Pfam" id="PF04218">
    <property type="entry name" value="CENP-B_N"/>
    <property type="match status" value="1"/>
</dbReference>
<reference evidence="6 7" key="1">
    <citation type="journal article" date="2019" name="Sci. Rep.">
        <title>Orb-weaving spider Araneus ventricosus genome elucidates the spidroin gene catalogue.</title>
        <authorList>
            <person name="Kono N."/>
            <person name="Nakamura H."/>
            <person name="Ohtoshi R."/>
            <person name="Moran D.A.P."/>
            <person name="Shinohara A."/>
            <person name="Yoshida Y."/>
            <person name="Fujiwara M."/>
            <person name="Mori M."/>
            <person name="Tomita M."/>
            <person name="Arakawa K."/>
        </authorList>
    </citation>
    <scope>NUCLEOTIDE SEQUENCE [LARGE SCALE GENOMIC DNA]</scope>
</reference>
<dbReference type="InterPro" id="IPR009057">
    <property type="entry name" value="Homeodomain-like_sf"/>
</dbReference>
<comment type="subcellular location">
    <subcellularLocation>
        <location evidence="1">Nucleus</location>
    </subcellularLocation>
</comment>
<dbReference type="EMBL" id="BGPR01000734">
    <property type="protein sequence ID" value="GBM33462.1"/>
    <property type="molecule type" value="Genomic_DNA"/>
</dbReference>
<dbReference type="AlphaFoldDB" id="A0A4Y2EW26"/>
<name>A0A4Y2EW26_ARAVE</name>
<dbReference type="Proteomes" id="UP000499080">
    <property type="component" value="Unassembled WGS sequence"/>
</dbReference>
<dbReference type="GO" id="GO:0003677">
    <property type="term" value="F:DNA binding"/>
    <property type="evidence" value="ECO:0007669"/>
    <property type="project" value="UniProtKB-KW"/>
</dbReference>
<dbReference type="PROSITE" id="PS51253">
    <property type="entry name" value="HTH_CENPB"/>
    <property type="match status" value="1"/>
</dbReference>
<dbReference type="InterPro" id="IPR050863">
    <property type="entry name" value="CenT-Element_Derived"/>
</dbReference>
<evidence type="ECO:0000256" key="3">
    <source>
        <dbReference type="ARBA" id="ARBA00023242"/>
    </source>
</evidence>
<evidence type="ECO:0000313" key="6">
    <source>
        <dbReference type="EMBL" id="GBM33462.1"/>
    </source>
</evidence>
<dbReference type="PANTHER" id="PTHR19303:SF69">
    <property type="entry name" value="MAJOR CENTROMERE AUTOANTIGEN B"/>
    <property type="match status" value="1"/>
</dbReference>
<dbReference type="Pfam" id="PF03221">
    <property type="entry name" value="HTH_Tnp_Tc5"/>
    <property type="match status" value="1"/>
</dbReference>
<evidence type="ECO:0000259" key="5">
    <source>
        <dbReference type="PROSITE" id="PS51253"/>
    </source>
</evidence>
<protein>
    <submittedName>
        <fullName evidence="6">Major centromere autoantigen B</fullName>
    </submittedName>
</protein>
<dbReference type="GO" id="GO:0005634">
    <property type="term" value="C:nucleus"/>
    <property type="evidence" value="ECO:0007669"/>
    <property type="project" value="UniProtKB-SubCell"/>
</dbReference>
<sequence length="185" mass="21251">MDDEIVTPDDQSVDSKTQGQGSSNNSDMSYNPAELYNPDDFIELPVVHKRKALTLKEKADIIEAYDQNPSLSKVELARMFNLSRTTLHSIVAKRDAIAESMRKFGSYSSMRKKSRTSPFQDIEGKLLMWMEYAKELNLPVNGFTLRRQAMAIAKDLGFEKFTASNGWIERFKSRHNDFWKACKVR</sequence>
<keyword evidence="7" id="KW-1185">Reference proteome</keyword>
<evidence type="ECO:0000256" key="4">
    <source>
        <dbReference type="SAM" id="MobiDB-lite"/>
    </source>
</evidence>
<organism evidence="6 7">
    <name type="scientific">Araneus ventricosus</name>
    <name type="common">Orbweaver spider</name>
    <name type="synonym">Epeira ventricosa</name>
    <dbReference type="NCBI Taxonomy" id="182803"/>
    <lineage>
        <taxon>Eukaryota</taxon>
        <taxon>Metazoa</taxon>
        <taxon>Ecdysozoa</taxon>
        <taxon>Arthropoda</taxon>
        <taxon>Chelicerata</taxon>
        <taxon>Arachnida</taxon>
        <taxon>Araneae</taxon>
        <taxon>Araneomorphae</taxon>
        <taxon>Entelegynae</taxon>
        <taxon>Araneoidea</taxon>
        <taxon>Araneidae</taxon>
        <taxon>Araneus</taxon>
    </lineage>
</organism>
<dbReference type="OrthoDB" id="6430249at2759"/>
<evidence type="ECO:0000256" key="2">
    <source>
        <dbReference type="ARBA" id="ARBA00023125"/>
    </source>
</evidence>
<dbReference type="InterPro" id="IPR007889">
    <property type="entry name" value="HTH_Psq"/>
</dbReference>
<gene>
    <name evidence="6" type="primary">Cenpb_17</name>
    <name evidence="6" type="ORF">AVEN_55785_1</name>
</gene>
<dbReference type="PANTHER" id="PTHR19303">
    <property type="entry name" value="TRANSPOSON"/>
    <property type="match status" value="1"/>
</dbReference>
<proteinExistence type="predicted"/>
<dbReference type="Gene3D" id="1.10.10.60">
    <property type="entry name" value="Homeodomain-like"/>
    <property type="match status" value="2"/>
</dbReference>
<feature type="domain" description="HTH CENPB-type" evidence="5">
    <location>
        <begin position="110"/>
        <end position="181"/>
    </location>
</feature>
<accession>A0A4Y2EW26</accession>
<feature type="compositionally biased region" description="Polar residues" evidence="4">
    <location>
        <begin position="14"/>
        <end position="29"/>
    </location>
</feature>
<feature type="region of interest" description="Disordered" evidence="4">
    <location>
        <begin position="1"/>
        <end position="32"/>
    </location>
</feature>
<evidence type="ECO:0000256" key="1">
    <source>
        <dbReference type="ARBA" id="ARBA00004123"/>
    </source>
</evidence>
<comment type="caution">
    <text evidence="6">The sequence shown here is derived from an EMBL/GenBank/DDBJ whole genome shotgun (WGS) entry which is preliminary data.</text>
</comment>
<keyword evidence="3" id="KW-0539">Nucleus</keyword>
<evidence type="ECO:0000313" key="7">
    <source>
        <dbReference type="Proteomes" id="UP000499080"/>
    </source>
</evidence>
<keyword evidence="2" id="KW-0238">DNA-binding</keyword>
<dbReference type="InterPro" id="IPR006600">
    <property type="entry name" value="HTH_CenpB_DNA-bd_dom"/>
</dbReference>